<reference evidence="1" key="1">
    <citation type="journal article" date="2021" name="New Phytol.">
        <title>Evolutionary innovations through gain and loss of genes in the ectomycorrhizal Boletales.</title>
        <authorList>
            <person name="Wu G."/>
            <person name="Miyauchi S."/>
            <person name="Morin E."/>
            <person name="Kuo A."/>
            <person name="Drula E."/>
            <person name="Varga T."/>
            <person name="Kohler A."/>
            <person name="Feng B."/>
            <person name="Cao Y."/>
            <person name="Lipzen A."/>
            <person name="Daum C."/>
            <person name="Hundley H."/>
            <person name="Pangilinan J."/>
            <person name="Johnson J."/>
            <person name="Barry K."/>
            <person name="LaButti K."/>
            <person name="Ng V."/>
            <person name="Ahrendt S."/>
            <person name="Min B."/>
            <person name="Choi I.G."/>
            <person name="Park H."/>
            <person name="Plett J.M."/>
            <person name="Magnuson J."/>
            <person name="Spatafora J.W."/>
            <person name="Nagy L.G."/>
            <person name="Henrissat B."/>
            <person name="Grigoriev I.V."/>
            <person name="Yang Z.L."/>
            <person name="Xu J."/>
            <person name="Martin F.M."/>
        </authorList>
    </citation>
    <scope>NUCLEOTIDE SEQUENCE</scope>
    <source>
        <strain evidence="1">ATCC 28755</strain>
    </source>
</reference>
<keyword evidence="2" id="KW-1185">Reference proteome</keyword>
<evidence type="ECO:0000313" key="1">
    <source>
        <dbReference type="EMBL" id="KAH7905042.1"/>
    </source>
</evidence>
<gene>
    <name evidence="1" type="ORF">BJ138DRAFT_1018245</name>
</gene>
<organism evidence="1 2">
    <name type="scientific">Hygrophoropsis aurantiaca</name>
    <dbReference type="NCBI Taxonomy" id="72124"/>
    <lineage>
        <taxon>Eukaryota</taxon>
        <taxon>Fungi</taxon>
        <taxon>Dikarya</taxon>
        <taxon>Basidiomycota</taxon>
        <taxon>Agaricomycotina</taxon>
        <taxon>Agaricomycetes</taxon>
        <taxon>Agaricomycetidae</taxon>
        <taxon>Boletales</taxon>
        <taxon>Coniophorineae</taxon>
        <taxon>Hygrophoropsidaceae</taxon>
        <taxon>Hygrophoropsis</taxon>
    </lineage>
</organism>
<sequence>MPRIIRVNGRYRLRELVGQGAYGKVYRATDLASGEDVVVKMERIDVMPATLEHEYTILRQLEGLTGIPCAHWFGEENKFNALVLDCLGPSLDKFFNNNCTISAVTTVISQLLHRLQSIHARNFIHRDVKPSNALIGVGGLVYLIDFSVAMEYRNPKTRLPYPLRQHLPFVGTPTYASINSHLGYELSRRDDLESLAYTMIYLFRGSLPWETGPFTDILEQKRQVHELCPDLPNEIKLFMDYTRSLEFSSKPDYEYLHGLLKQLSARPSEESDIILDGNGCNTYLDWYVHVCYCILYDSHSPDLAQSLSDRATPKARKIAASHTHSMKHGRCTTRATRTAQIMGKTAQC</sequence>
<comment type="caution">
    <text evidence="1">The sequence shown here is derived from an EMBL/GenBank/DDBJ whole genome shotgun (WGS) entry which is preliminary data.</text>
</comment>
<accession>A0ACB7ZWK5</accession>
<name>A0ACB7ZWK5_9AGAM</name>
<dbReference type="Proteomes" id="UP000790377">
    <property type="component" value="Unassembled WGS sequence"/>
</dbReference>
<dbReference type="EMBL" id="MU268288">
    <property type="protein sequence ID" value="KAH7905042.1"/>
    <property type="molecule type" value="Genomic_DNA"/>
</dbReference>
<proteinExistence type="predicted"/>
<protein>
    <submittedName>
        <fullName evidence="1">Kinase-like domain-containing protein</fullName>
    </submittedName>
</protein>
<evidence type="ECO:0000313" key="2">
    <source>
        <dbReference type="Proteomes" id="UP000790377"/>
    </source>
</evidence>